<dbReference type="CDD" id="cd12956">
    <property type="entry name" value="CBM_SusE-F_like"/>
    <property type="match status" value="3"/>
</dbReference>
<dbReference type="GO" id="GO:0019867">
    <property type="term" value="C:outer membrane"/>
    <property type="evidence" value="ECO:0007669"/>
    <property type="project" value="InterPro"/>
</dbReference>
<evidence type="ECO:0000313" key="3">
    <source>
        <dbReference type="EMBL" id="MBA5629115.1"/>
    </source>
</evidence>
<dbReference type="GO" id="GO:2001070">
    <property type="term" value="F:starch binding"/>
    <property type="evidence" value="ECO:0007669"/>
    <property type="project" value="InterPro"/>
</dbReference>
<dbReference type="PROSITE" id="PS51257">
    <property type="entry name" value="PROKAR_LIPOPROTEIN"/>
    <property type="match status" value="1"/>
</dbReference>
<dbReference type="Gene3D" id="2.60.40.3620">
    <property type="match status" value="3"/>
</dbReference>
<proteinExistence type="predicted"/>
<feature type="domain" description="Outer membrane protein SusF/SusE-like C-terminal" evidence="2">
    <location>
        <begin position="163"/>
        <end position="252"/>
    </location>
</feature>
<evidence type="ECO:0000259" key="1">
    <source>
        <dbReference type="Pfam" id="PF14292"/>
    </source>
</evidence>
<dbReference type="InterPro" id="IPR025970">
    <property type="entry name" value="SusE"/>
</dbReference>
<reference evidence="3 4" key="1">
    <citation type="submission" date="2020-07" db="EMBL/GenBank/DDBJ databases">
        <title>Moheibacter lacus sp. nov., a member of the family Flavobacteriaceae isolated from freshwater lake sediment.</title>
        <authorList>
            <person name="Liu Y."/>
        </authorList>
    </citation>
    <scope>NUCLEOTIDE SEQUENCE [LARGE SCALE GENOMIC DNA]</scope>
    <source>
        <strain evidence="3 4">BDHS18</strain>
    </source>
</reference>
<protein>
    <submittedName>
        <fullName evidence="3">SusF/SusE family outer membrane protein</fullName>
    </submittedName>
</protein>
<dbReference type="Proteomes" id="UP000552241">
    <property type="component" value="Unassembled WGS sequence"/>
</dbReference>
<dbReference type="InterPro" id="IPR032187">
    <property type="entry name" value="SusF/SusE-like_C"/>
</dbReference>
<gene>
    <name evidence="3" type="ORF">HU137_04945</name>
</gene>
<dbReference type="RefSeq" id="WP_182042680.1">
    <property type="nucleotide sequence ID" value="NZ_JACDZE010000001.1"/>
</dbReference>
<evidence type="ECO:0000313" key="4">
    <source>
        <dbReference type="Proteomes" id="UP000552241"/>
    </source>
</evidence>
<feature type="domain" description="Outer membrane protein SusF/SusE-like C-terminal" evidence="2">
    <location>
        <begin position="261"/>
        <end position="344"/>
    </location>
</feature>
<evidence type="ECO:0000259" key="2">
    <source>
        <dbReference type="Pfam" id="PF16411"/>
    </source>
</evidence>
<dbReference type="AlphaFoldDB" id="A0A838ZQ35"/>
<organism evidence="3 4">
    <name type="scientific">Moheibacter lacus</name>
    <dbReference type="NCBI Taxonomy" id="2745851"/>
    <lineage>
        <taxon>Bacteria</taxon>
        <taxon>Pseudomonadati</taxon>
        <taxon>Bacteroidota</taxon>
        <taxon>Flavobacteriia</taxon>
        <taxon>Flavobacteriales</taxon>
        <taxon>Weeksellaceae</taxon>
        <taxon>Moheibacter</taxon>
    </lineage>
</organism>
<comment type="caution">
    <text evidence="3">The sequence shown here is derived from an EMBL/GenBank/DDBJ whole genome shotgun (WGS) entry which is preliminary data.</text>
</comment>
<accession>A0A838ZQ35</accession>
<name>A0A838ZQ35_9FLAO</name>
<sequence length="450" mass="48108">MKLLKYIFGILFISGMISSCTDDDYTMLSGSEQAPTVSVTGDTTQVLLSENASLEALAFSWNETTLNVNTPVTYILEAALGGTNFAAPATLQNSTETSFSMTVGQLNSRAVTFGILPETQGTIDFRVIARIGTTDNHDLISETVSITVTPYTDVLDLSTPWGVVGSATPNGWNGPDVPFWKQQGSENNGIIVAYATLTDGEIKFRMNNSWDAPNINYGGNSSTSGSLVQDGPNIPVTAGKYKITIDLNALTYSIETWSLGIVGSATPNGWDGPDVEMVFDSSSDQFRAIVALAEGEMKFRLNNDWGTNWGDTGNDGVLDLGGDNIMVTAGKYVVTVNMNDMTYELESIPNIWGLVGSATPNGWDGPDVPLNIDYSSEYASGQGIWYINGVQLVAGEIKFRADNDWGLNYGDDGADGTLENGGANIVIAADGNYDVVFDLSTNTYSITPSE</sequence>
<dbReference type="Pfam" id="PF14292">
    <property type="entry name" value="SusE"/>
    <property type="match status" value="1"/>
</dbReference>
<dbReference type="Pfam" id="PF16411">
    <property type="entry name" value="SusF_SusE"/>
    <property type="match status" value="2"/>
</dbReference>
<keyword evidence="4" id="KW-1185">Reference proteome</keyword>
<feature type="domain" description="SusE outer membrane protein" evidence="1">
    <location>
        <begin position="22"/>
        <end position="127"/>
    </location>
</feature>
<dbReference type="EMBL" id="JACDZE010000001">
    <property type="protein sequence ID" value="MBA5629115.1"/>
    <property type="molecule type" value="Genomic_DNA"/>
</dbReference>